<evidence type="ECO:0000313" key="3">
    <source>
        <dbReference type="EMBL" id="CAL2102755.1"/>
    </source>
</evidence>
<reference evidence="3 4" key="1">
    <citation type="submission" date="2024-05" db="EMBL/GenBank/DDBJ databases">
        <authorList>
            <person name="Duchaud E."/>
        </authorList>
    </citation>
    <scope>NUCLEOTIDE SEQUENCE [LARGE SCALE GENOMIC DNA]</scope>
    <source>
        <strain evidence="3">Ena-SAMPLE-TAB-13-05-2024-13:56:06:370-140308</strain>
    </source>
</reference>
<dbReference type="InterPro" id="IPR010559">
    <property type="entry name" value="Sig_transdc_His_kin_internal"/>
</dbReference>
<dbReference type="SUPFAM" id="SSF55874">
    <property type="entry name" value="ATPase domain of HSP90 chaperone/DNA topoisomerase II/histidine kinase"/>
    <property type="match status" value="1"/>
</dbReference>
<dbReference type="PANTHER" id="PTHR34220">
    <property type="entry name" value="SENSOR HISTIDINE KINASE YPDA"/>
    <property type="match status" value="1"/>
</dbReference>
<feature type="transmembrane region" description="Helical" evidence="1">
    <location>
        <begin position="20"/>
        <end position="37"/>
    </location>
</feature>
<feature type="transmembrane region" description="Helical" evidence="1">
    <location>
        <begin position="49"/>
        <end position="72"/>
    </location>
</feature>
<evidence type="ECO:0000313" key="4">
    <source>
        <dbReference type="Proteomes" id="UP001497527"/>
    </source>
</evidence>
<gene>
    <name evidence="3" type="ORF">T190423A01A_20506</name>
</gene>
<dbReference type="GO" id="GO:0016301">
    <property type="term" value="F:kinase activity"/>
    <property type="evidence" value="ECO:0007669"/>
    <property type="project" value="UniProtKB-KW"/>
</dbReference>
<dbReference type="InterPro" id="IPR050640">
    <property type="entry name" value="Bact_2-comp_sensor_kinase"/>
</dbReference>
<dbReference type="EMBL" id="CAXJIO010000011">
    <property type="protein sequence ID" value="CAL2102755.1"/>
    <property type="molecule type" value="Genomic_DNA"/>
</dbReference>
<keyword evidence="3" id="KW-0808">Transferase</keyword>
<dbReference type="InterPro" id="IPR036890">
    <property type="entry name" value="HATPase_C_sf"/>
</dbReference>
<proteinExistence type="predicted"/>
<protein>
    <submittedName>
        <fullName evidence="3">Histidine kinase</fullName>
    </submittedName>
</protein>
<keyword evidence="1" id="KW-0472">Membrane</keyword>
<dbReference type="PANTHER" id="PTHR34220:SF7">
    <property type="entry name" value="SENSOR HISTIDINE KINASE YPDA"/>
    <property type="match status" value="1"/>
</dbReference>
<name>A0ABP1F393_9FLAO</name>
<sequence length="358" mass="41400">MDALQKFSEYIRKNQYARHVLFWFILFSLDLLRDIIINDKNQHFTIVEALIFNGISFITQIIAAYFVAYVWIPKFIKAKKYLLSIIVFLGAFYLFGVLSRVLVVHVAEPLVRIPPFEQESIQEIFSDYRWLLAKYIPTILLNVLVFVAVKYYFEDSREKSKKLTLAKEKSEIELKTLKGQLNPHFLFNTLNNIYSLSVINSPKTSTSISKLSEILDHVLYRCNGKYVLLSSEIELLKNFIELEKLRYDERLKVTFTEDIENDTEIPPLILLSLVENAFKHGAGEDSGSPEIHIHVSNKDAKFVFKINNTISKDYQSNNKGNLGLLNVKKQLDLIYNDAYELTIGGTESTFEVTLMVNQ</sequence>
<dbReference type="Proteomes" id="UP001497527">
    <property type="component" value="Unassembled WGS sequence"/>
</dbReference>
<feature type="transmembrane region" description="Helical" evidence="1">
    <location>
        <begin position="81"/>
        <end position="103"/>
    </location>
</feature>
<dbReference type="RefSeq" id="WP_348716439.1">
    <property type="nucleotide sequence ID" value="NZ_CAXJIO010000011.1"/>
</dbReference>
<accession>A0ABP1F393</accession>
<dbReference type="Gene3D" id="3.30.565.10">
    <property type="entry name" value="Histidine kinase-like ATPase, C-terminal domain"/>
    <property type="match status" value="1"/>
</dbReference>
<keyword evidence="4" id="KW-1185">Reference proteome</keyword>
<feature type="domain" description="Signal transduction histidine kinase internal region" evidence="2">
    <location>
        <begin position="173"/>
        <end position="251"/>
    </location>
</feature>
<evidence type="ECO:0000256" key="1">
    <source>
        <dbReference type="SAM" id="Phobius"/>
    </source>
</evidence>
<organism evidence="3 4">
    <name type="scientific">Tenacibaculum polynesiense</name>
    <dbReference type="NCBI Taxonomy" id="3137857"/>
    <lineage>
        <taxon>Bacteria</taxon>
        <taxon>Pseudomonadati</taxon>
        <taxon>Bacteroidota</taxon>
        <taxon>Flavobacteriia</taxon>
        <taxon>Flavobacteriales</taxon>
        <taxon>Flavobacteriaceae</taxon>
        <taxon>Tenacibaculum</taxon>
    </lineage>
</organism>
<dbReference type="Pfam" id="PF06580">
    <property type="entry name" value="His_kinase"/>
    <property type="match status" value="1"/>
</dbReference>
<comment type="caution">
    <text evidence="3">The sequence shown here is derived from an EMBL/GenBank/DDBJ whole genome shotgun (WGS) entry which is preliminary data.</text>
</comment>
<evidence type="ECO:0000259" key="2">
    <source>
        <dbReference type="Pfam" id="PF06580"/>
    </source>
</evidence>
<keyword evidence="3" id="KW-0418">Kinase</keyword>
<keyword evidence="1" id="KW-1133">Transmembrane helix</keyword>
<keyword evidence="1" id="KW-0812">Transmembrane</keyword>
<feature type="transmembrane region" description="Helical" evidence="1">
    <location>
        <begin position="135"/>
        <end position="153"/>
    </location>
</feature>